<gene>
    <name evidence="1" type="ORF">GALMADRAFT_148410</name>
</gene>
<dbReference type="HOGENOM" id="CLU_453438_0_0_1"/>
<dbReference type="AlphaFoldDB" id="A0A067SG66"/>
<evidence type="ECO:0000313" key="1">
    <source>
        <dbReference type="EMBL" id="KDR65758.1"/>
    </source>
</evidence>
<proteinExistence type="predicted"/>
<keyword evidence="2" id="KW-1185">Reference proteome</keyword>
<accession>A0A067SG66</accession>
<dbReference type="Proteomes" id="UP000027222">
    <property type="component" value="Unassembled WGS sequence"/>
</dbReference>
<protein>
    <submittedName>
        <fullName evidence="1">Uncharacterized protein</fullName>
    </submittedName>
</protein>
<reference evidence="2" key="1">
    <citation type="journal article" date="2014" name="Proc. Natl. Acad. Sci. U.S.A.">
        <title>Extensive sampling of basidiomycete genomes demonstrates inadequacy of the white-rot/brown-rot paradigm for wood decay fungi.</title>
        <authorList>
            <person name="Riley R."/>
            <person name="Salamov A.A."/>
            <person name="Brown D.W."/>
            <person name="Nagy L.G."/>
            <person name="Floudas D."/>
            <person name="Held B.W."/>
            <person name="Levasseur A."/>
            <person name="Lombard V."/>
            <person name="Morin E."/>
            <person name="Otillar R."/>
            <person name="Lindquist E.A."/>
            <person name="Sun H."/>
            <person name="LaButti K.M."/>
            <person name="Schmutz J."/>
            <person name="Jabbour D."/>
            <person name="Luo H."/>
            <person name="Baker S.E."/>
            <person name="Pisabarro A.G."/>
            <person name="Walton J.D."/>
            <person name="Blanchette R.A."/>
            <person name="Henrissat B."/>
            <person name="Martin F."/>
            <person name="Cullen D."/>
            <person name="Hibbett D.S."/>
            <person name="Grigoriev I.V."/>
        </authorList>
    </citation>
    <scope>NUCLEOTIDE SEQUENCE [LARGE SCALE GENOMIC DNA]</scope>
    <source>
        <strain evidence="2">CBS 339.88</strain>
    </source>
</reference>
<name>A0A067SG66_GALM3</name>
<sequence length="602" mass="65863">MLLARPNLSLGVQEQKLKIDPSNAHQTTIPMVNNDFDTITKTLKLSTAVAIIAKAVSAKPATTRAGTVRAAKSAIAKAMVGKSATMKVAGARAHKVTRTPTPEPALESLLISAFDLNDLWIRWGQTKMIGMNSILYLKWSAPSLSTPISPMEQFTTWRKPGTDDFVPPPPHTVVPHCAQAQFDRAMKYLYPAMAEQGHADDVDADEIVKGVDGKKKKIDKDKRKAVDDKPVDEENLAQERIEDQEQCAWSCEPHEEVIKMDKGKDKKVDVVEDTNCHDVVITMANNQVIINNDASNWGGRPSNLYSDDCNMATVEIEAILDRIVTKHHKKVALVHDNVGYGPVHAECHASSAWVAYLQVYALKWPKPKAQSANDRMSECHDSYFADIEGMSSEELEAFKLKLFDELAKEIAKLPKASIGSRVKAAQKSLSKCIYEIFAKDPEIQIFSGIVYVGEDPVGLQLSGIIVLSSRLMMKVASKLPVNILFNQATGLARGEYSSASIASAVNEGGSKGAASVTKSSTTAKPIKALKVVKTESISVAFKSVAASVIADDNTSYLKFYLEAWTTEEKEFMRGSTQYLRIPLAITNTCCCLLTCSHSLTLS</sequence>
<dbReference type="EMBL" id="KL142433">
    <property type="protein sequence ID" value="KDR65758.1"/>
    <property type="molecule type" value="Genomic_DNA"/>
</dbReference>
<evidence type="ECO:0000313" key="2">
    <source>
        <dbReference type="Proteomes" id="UP000027222"/>
    </source>
</evidence>
<organism evidence="1 2">
    <name type="scientific">Galerina marginata (strain CBS 339.88)</name>
    <dbReference type="NCBI Taxonomy" id="685588"/>
    <lineage>
        <taxon>Eukaryota</taxon>
        <taxon>Fungi</taxon>
        <taxon>Dikarya</taxon>
        <taxon>Basidiomycota</taxon>
        <taxon>Agaricomycotina</taxon>
        <taxon>Agaricomycetes</taxon>
        <taxon>Agaricomycetidae</taxon>
        <taxon>Agaricales</taxon>
        <taxon>Agaricineae</taxon>
        <taxon>Strophariaceae</taxon>
        <taxon>Galerina</taxon>
    </lineage>
</organism>